<evidence type="ECO:0000313" key="2">
    <source>
        <dbReference type="Proteomes" id="UP000220353"/>
    </source>
</evidence>
<accession>A0A2A6M7F5</accession>
<comment type="caution">
    <text evidence="1">The sequence shown here is derived from an EMBL/GenBank/DDBJ whole genome shotgun (WGS) entry which is preliminary data.</text>
</comment>
<protein>
    <submittedName>
        <fullName evidence="1">Uncharacterized protein</fullName>
    </submittedName>
</protein>
<gene>
    <name evidence="1" type="ORF">CO661_01305</name>
</gene>
<organism evidence="1 2">
    <name type="scientific">Rhizobium fredii</name>
    <name type="common">Sinorhizobium fredii</name>
    <dbReference type="NCBI Taxonomy" id="380"/>
    <lineage>
        <taxon>Bacteria</taxon>
        <taxon>Pseudomonadati</taxon>
        <taxon>Pseudomonadota</taxon>
        <taxon>Alphaproteobacteria</taxon>
        <taxon>Hyphomicrobiales</taxon>
        <taxon>Rhizobiaceae</taxon>
        <taxon>Sinorhizobium/Ensifer group</taxon>
        <taxon>Sinorhizobium</taxon>
    </lineage>
</organism>
<dbReference type="EMBL" id="NWTC01000001">
    <property type="protein sequence ID" value="PDT50319.1"/>
    <property type="molecule type" value="Genomic_DNA"/>
</dbReference>
<name>A0A2A6M7F5_RHIFR</name>
<evidence type="ECO:0000313" key="1">
    <source>
        <dbReference type="EMBL" id="PDT50319.1"/>
    </source>
</evidence>
<reference evidence="1 2" key="1">
    <citation type="submission" date="2017-09" db="EMBL/GenBank/DDBJ databases">
        <title>Comparative genomics of rhizobia isolated from Phaseolus vulgaris in China.</title>
        <authorList>
            <person name="Tong W."/>
        </authorList>
    </citation>
    <scope>NUCLEOTIDE SEQUENCE [LARGE SCALE GENOMIC DNA]</scope>
    <source>
        <strain evidence="1 2">PCH1</strain>
    </source>
</reference>
<dbReference type="Proteomes" id="UP000220353">
    <property type="component" value="Unassembled WGS sequence"/>
</dbReference>
<proteinExistence type="predicted"/>
<dbReference type="AlphaFoldDB" id="A0A2A6M7F5"/>
<sequence>MSFLLSTPIVTARGRRELTRRCDMANFSSTSESYHVDGRILKFLVQGFHYARELALLSCGT</sequence>